<proteinExistence type="predicted"/>
<dbReference type="EMBL" id="LR862142">
    <property type="protein sequence ID" value="CAD1822482.1"/>
    <property type="molecule type" value="Genomic_DNA"/>
</dbReference>
<organism evidence="1">
    <name type="scientific">Ananas comosus var. bracteatus</name>
    <name type="common">red pineapple</name>
    <dbReference type="NCBI Taxonomy" id="296719"/>
    <lineage>
        <taxon>Eukaryota</taxon>
        <taxon>Viridiplantae</taxon>
        <taxon>Streptophyta</taxon>
        <taxon>Embryophyta</taxon>
        <taxon>Tracheophyta</taxon>
        <taxon>Spermatophyta</taxon>
        <taxon>Magnoliopsida</taxon>
        <taxon>Liliopsida</taxon>
        <taxon>Poales</taxon>
        <taxon>Bromeliaceae</taxon>
        <taxon>Bromelioideae</taxon>
        <taxon>Ananas</taxon>
    </lineage>
</organism>
<protein>
    <submittedName>
        <fullName evidence="1">Uncharacterized protein</fullName>
    </submittedName>
</protein>
<gene>
    <name evidence="1" type="ORF">CB5_LOCUS5693</name>
</gene>
<accession>A0A6V7NV87</accession>
<sequence>MMCQEVHCCSWGDFKHIDSRYALKLCASGFPPKSAGGVLLLKSAVKFERYLMGKILSVGTNVGQVEAGKKITSLAVRSGNGLLLKGHLWGNSKHEQGQGSLETCCSGGIFPLISSFKNSWSCEN</sequence>
<evidence type="ECO:0000313" key="1">
    <source>
        <dbReference type="EMBL" id="CAD1822482.1"/>
    </source>
</evidence>
<name>A0A6V7NV87_ANACO</name>
<reference evidence="1" key="1">
    <citation type="submission" date="2020-07" db="EMBL/GenBank/DDBJ databases">
        <authorList>
            <person name="Lin J."/>
        </authorList>
    </citation>
    <scope>NUCLEOTIDE SEQUENCE</scope>
</reference>
<dbReference type="AlphaFoldDB" id="A0A6V7NV87"/>